<evidence type="ECO:0000313" key="1">
    <source>
        <dbReference type="EMBL" id="PWQ99388.1"/>
    </source>
</evidence>
<organism evidence="1 2">
    <name type="scientific">Leucothrix arctica</name>
    <dbReference type="NCBI Taxonomy" id="1481894"/>
    <lineage>
        <taxon>Bacteria</taxon>
        <taxon>Pseudomonadati</taxon>
        <taxon>Pseudomonadota</taxon>
        <taxon>Gammaproteobacteria</taxon>
        <taxon>Thiotrichales</taxon>
        <taxon>Thiotrichaceae</taxon>
        <taxon>Leucothrix</taxon>
    </lineage>
</organism>
<reference evidence="1 2" key="1">
    <citation type="submission" date="2018-05" db="EMBL/GenBank/DDBJ databases">
        <title>Leucothrix arctica sp. nov., isolated from Arctic seawater.</title>
        <authorList>
            <person name="Choi A."/>
            <person name="Baek K."/>
        </authorList>
    </citation>
    <scope>NUCLEOTIDE SEQUENCE [LARGE SCALE GENOMIC DNA]</scope>
    <source>
        <strain evidence="1 2">IMCC9719</strain>
    </source>
</reference>
<comment type="caution">
    <text evidence="1">The sequence shown here is derived from an EMBL/GenBank/DDBJ whole genome shotgun (WGS) entry which is preliminary data.</text>
</comment>
<dbReference type="Proteomes" id="UP000245506">
    <property type="component" value="Unassembled WGS sequence"/>
</dbReference>
<evidence type="ECO:0000313" key="2">
    <source>
        <dbReference type="Proteomes" id="UP000245506"/>
    </source>
</evidence>
<keyword evidence="2" id="KW-1185">Reference proteome</keyword>
<sequence>MSNEEYVSPENCPLCNKANDCGNLSNSNKPCWCMDEKFTFPESLLNQVEVAAKNKACICKPCALKHKAR</sequence>
<dbReference type="Pfam" id="PF14375">
    <property type="entry name" value="Cys_rich_CWC"/>
    <property type="match status" value="1"/>
</dbReference>
<name>A0A317CLI2_9GAMM</name>
<protein>
    <recommendedName>
        <fullName evidence="3">Cysteine-rich CWC family protein</fullName>
    </recommendedName>
</protein>
<dbReference type="AlphaFoldDB" id="A0A317CLI2"/>
<proteinExistence type="predicted"/>
<gene>
    <name evidence="1" type="ORF">DKT75_00980</name>
</gene>
<evidence type="ECO:0008006" key="3">
    <source>
        <dbReference type="Google" id="ProtNLM"/>
    </source>
</evidence>
<dbReference type="OrthoDB" id="5625686at2"/>
<accession>A0A317CLI2</accession>
<dbReference type="InterPro" id="IPR032720">
    <property type="entry name" value="Cys_rich_CWC"/>
</dbReference>
<dbReference type="EMBL" id="QGKL01000006">
    <property type="protein sequence ID" value="PWQ99388.1"/>
    <property type="molecule type" value="Genomic_DNA"/>
</dbReference>